<dbReference type="EMBL" id="AJWZ01003327">
    <property type="protein sequence ID" value="EKC68527.1"/>
    <property type="molecule type" value="Genomic_DNA"/>
</dbReference>
<name>K1T626_9ZZZZ</name>
<dbReference type="AlphaFoldDB" id="K1T626"/>
<dbReference type="InterPro" id="IPR036390">
    <property type="entry name" value="WH_DNA-bd_sf"/>
</dbReference>
<feature type="non-terminal residue" evidence="1">
    <location>
        <position position="1"/>
    </location>
</feature>
<accession>K1T626</accession>
<protein>
    <submittedName>
        <fullName evidence="1">Uncharacterized protein</fullName>
    </submittedName>
</protein>
<organism evidence="1">
    <name type="scientific">human gut metagenome</name>
    <dbReference type="NCBI Taxonomy" id="408170"/>
    <lineage>
        <taxon>unclassified sequences</taxon>
        <taxon>metagenomes</taxon>
        <taxon>organismal metagenomes</taxon>
    </lineage>
</organism>
<proteinExistence type="predicted"/>
<sequence length="120" mass="13231">DENHPATVSDIIAHLNGKGIQAVRQTVYADTNALIDAGIDIVVVKSTQNQYFMGSRLFEYPELKMLTDAVASSKIISAKKSEELVQKLCRLTSTHQAEQLRQLVKRYALSTACPPRISGD</sequence>
<comment type="caution">
    <text evidence="1">The sequence shown here is derived from an EMBL/GenBank/DDBJ whole genome shotgun (WGS) entry which is preliminary data.</text>
</comment>
<gene>
    <name evidence="1" type="ORF">OBE_04885</name>
</gene>
<reference evidence="1" key="1">
    <citation type="journal article" date="2013" name="Environ. Microbiol.">
        <title>Microbiota from the distal guts of lean and obese adolescents exhibit partial functional redundancy besides clear differences in community structure.</title>
        <authorList>
            <person name="Ferrer M."/>
            <person name="Ruiz A."/>
            <person name="Lanza F."/>
            <person name="Haange S.B."/>
            <person name="Oberbach A."/>
            <person name="Till H."/>
            <person name="Bargiela R."/>
            <person name="Campoy C."/>
            <person name="Segura M.T."/>
            <person name="Richter M."/>
            <person name="von Bergen M."/>
            <person name="Seifert J."/>
            <person name="Suarez A."/>
        </authorList>
    </citation>
    <scope>NUCLEOTIDE SEQUENCE</scope>
</reference>
<dbReference type="SUPFAM" id="SSF46785">
    <property type="entry name" value="Winged helix' DNA-binding domain"/>
    <property type="match status" value="1"/>
</dbReference>
<evidence type="ECO:0000313" key="1">
    <source>
        <dbReference type="EMBL" id="EKC68527.1"/>
    </source>
</evidence>